<evidence type="ECO:0000313" key="3">
    <source>
        <dbReference type="EMBL" id="XBV47613.1"/>
    </source>
</evidence>
<dbReference type="GO" id="GO:0006313">
    <property type="term" value="P:DNA transposition"/>
    <property type="evidence" value="ECO:0007669"/>
    <property type="project" value="InterPro"/>
</dbReference>
<dbReference type="InterPro" id="IPR047650">
    <property type="entry name" value="Transpos_IS110"/>
</dbReference>
<dbReference type="GO" id="GO:0004803">
    <property type="term" value="F:transposase activity"/>
    <property type="evidence" value="ECO:0007669"/>
    <property type="project" value="InterPro"/>
</dbReference>
<dbReference type="RefSeq" id="WP_350262659.1">
    <property type="nucleotide sequence ID" value="NZ_CP158294.1"/>
</dbReference>
<organism evidence="3">
    <name type="scientific">Pantoea sp. BJ2</name>
    <dbReference type="NCBI Taxonomy" id="3141322"/>
    <lineage>
        <taxon>Bacteria</taxon>
        <taxon>Pseudomonadati</taxon>
        <taxon>Pseudomonadota</taxon>
        <taxon>Gammaproteobacteria</taxon>
        <taxon>Enterobacterales</taxon>
        <taxon>Erwiniaceae</taxon>
        <taxon>Pantoea</taxon>
    </lineage>
</organism>
<dbReference type="GO" id="GO:0003677">
    <property type="term" value="F:DNA binding"/>
    <property type="evidence" value="ECO:0007669"/>
    <property type="project" value="InterPro"/>
</dbReference>
<dbReference type="Pfam" id="PF02371">
    <property type="entry name" value="Transposase_20"/>
    <property type="match status" value="1"/>
</dbReference>
<evidence type="ECO:0000259" key="1">
    <source>
        <dbReference type="Pfam" id="PF01548"/>
    </source>
</evidence>
<geneLocation type="plasmid" evidence="3">
    <name>plasmindB</name>
</geneLocation>
<dbReference type="Pfam" id="PF01548">
    <property type="entry name" value="DEDD_Tnp_IS110"/>
    <property type="match status" value="1"/>
</dbReference>
<keyword evidence="3" id="KW-0614">Plasmid</keyword>
<sequence length="340" mass="38319">MNIAFMGIDLAKNVFQLCGLNQAGKPIYTRRVERKILLQTLVNIPACLIGIEACTGAFYWQREFEKLGHKVKIISPQYVKPFIRGQKNDGNDAQAIAVALMQPTMQFVPPKSPEQQDIQALHRARQRIVNHRTATICQIRGLLLDRGISIGTAMSRARRAVPLILEDGENGLSIRMRKTIAELYELFIDLEKRINFFDKEIETVFRQSAECQRIAKVKGIGPKTATAVVAAIGNGQEFKNGRHFAAWLGLVPRQHSSGDRQVLMNITKKGDKHLRTLLIHGARAVVRVATNNNDGSLNQWVNQLKERRGFNKTTVAVANKNARIIWSILRHETEYQPALN</sequence>
<dbReference type="InterPro" id="IPR002525">
    <property type="entry name" value="Transp_IS110-like_N"/>
</dbReference>
<reference evidence="3" key="1">
    <citation type="submission" date="2024-06" db="EMBL/GenBank/DDBJ databases">
        <title>Multiomics insights into the TNT degradation mechanism by Pantoea sp. BJ2 isolated from an ammunition destruction site.</title>
        <authorList>
            <person name="Luo J."/>
        </authorList>
    </citation>
    <scope>NUCLEOTIDE SEQUENCE</scope>
    <source>
        <strain evidence="3">BJ2</strain>
        <plasmid evidence="3">plasmindB</plasmid>
    </source>
</reference>
<feature type="domain" description="Transposase IS116/IS110/IS902 C-terminal" evidence="2">
    <location>
        <begin position="211"/>
        <end position="288"/>
    </location>
</feature>
<dbReference type="InterPro" id="IPR003346">
    <property type="entry name" value="Transposase_20"/>
</dbReference>
<dbReference type="PANTHER" id="PTHR33055:SF3">
    <property type="entry name" value="PUTATIVE TRANSPOSASE FOR IS117-RELATED"/>
    <property type="match status" value="1"/>
</dbReference>
<evidence type="ECO:0000259" key="2">
    <source>
        <dbReference type="Pfam" id="PF02371"/>
    </source>
</evidence>
<gene>
    <name evidence="3" type="ORF">AAF463_23485</name>
</gene>
<dbReference type="NCBIfam" id="NF033542">
    <property type="entry name" value="transpos_IS110"/>
    <property type="match status" value="1"/>
</dbReference>
<proteinExistence type="predicted"/>
<feature type="domain" description="Transposase IS110-like N-terminal" evidence="1">
    <location>
        <begin position="7"/>
        <end position="143"/>
    </location>
</feature>
<protein>
    <submittedName>
        <fullName evidence="3">IS110 family transposase</fullName>
    </submittedName>
</protein>
<name>A0AAU7U4T5_9GAMM</name>
<accession>A0AAU7U4T5</accession>
<dbReference type="PANTHER" id="PTHR33055">
    <property type="entry name" value="TRANSPOSASE FOR INSERTION SEQUENCE ELEMENT IS1111A"/>
    <property type="match status" value="1"/>
</dbReference>
<dbReference type="AlphaFoldDB" id="A0AAU7U4T5"/>
<dbReference type="EMBL" id="CP158294">
    <property type="protein sequence ID" value="XBV47613.1"/>
    <property type="molecule type" value="Genomic_DNA"/>
</dbReference>